<reference evidence="3" key="1">
    <citation type="submission" date="2020-05" db="EMBL/GenBank/DDBJ databases">
        <title>Phylogenomic resolution of chytrid fungi.</title>
        <authorList>
            <person name="Stajich J.E."/>
            <person name="Amses K."/>
            <person name="Simmons R."/>
            <person name="Seto K."/>
            <person name="Myers J."/>
            <person name="Bonds A."/>
            <person name="Quandt C.A."/>
            <person name="Barry K."/>
            <person name="Liu P."/>
            <person name="Grigoriev I."/>
            <person name="Longcore J.E."/>
            <person name="James T.Y."/>
        </authorList>
    </citation>
    <scope>NUCLEOTIDE SEQUENCE</scope>
    <source>
        <strain evidence="3">JEL0476</strain>
    </source>
</reference>
<dbReference type="GO" id="GO:0005096">
    <property type="term" value="F:GTPase activator activity"/>
    <property type="evidence" value="ECO:0007669"/>
    <property type="project" value="TreeGrafter"/>
</dbReference>
<accession>A0AAD5U5Z9</accession>
<protein>
    <recommendedName>
        <fullName evidence="2">Rab-GAP TBC domain-containing protein</fullName>
    </recommendedName>
</protein>
<organism evidence="3 4">
    <name type="scientific">Clydaea vesicula</name>
    <dbReference type="NCBI Taxonomy" id="447962"/>
    <lineage>
        <taxon>Eukaryota</taxon>
        <taxon>Fungi</taxon>
        <taxon>Fungi incertae sedis</taxon>
        <taxon>Chytridiomycota</taxon>
        <taxon>Chytridiomycota incertae sedis</taxon>
        <taxon>Chytridiomycetes</taxon>
        <taxon>Lobulomycetales</taxon>
        <taxon>Lobulomycetaceae</taxon>
        <taxon>Clydaea</taxon>
    </lineage>
</organism>
<dbReference type="InterPro" id="IPR000195">
    <property type="entry name" value="Rab-GAP-TBC_dom"/>
</dbReference>
<proteinExistence type="predicted"/>
<dbReference type="EMBL" id="JADGJW010000241">
    <property type="protein sequence ID" value="KAJ3221256.1"/>
    <property type="molecule type" value="Genomic_DNA"/>
</dbReference>
<dbReference type="GO" id="GO:0031267">
    <property type="term" value="F:small GTPase binding"/>
    <property type="evidence" value="ECO:0007669"/>
    <property type="project" value="TreeGrafter"/>
</dbReference>
<dbReference type="Proteomes" id="UP001211065">
    <property type="component" value="Unassembled WGS sequence"/>
</dbReference>
<dbReference type="PROSITE" id="PS50086">
    <property type="entry name" value="TBC_RABGAP"/>
    <property type="match status" value="1"/>
</dbReference>
<feature type="compositionally biased region" description="Low complexity" evidence="1">
    <location>
        <begin position="152"/>
        <end position="162"/>
    </location>
</feature>
<evidence type="ECO:0000313" key="4">
    <source>
        <dbReference type="Proteomes" id="UP001211065"/>
    </source>
</evidence>
<gene>
    <name evidence="3" type="ORF">HK099_003664</name>
</gene>
<dbReference type="InterPro" id="IPR035969">
    <property type="entry name" value="Rab-GAP_TBC_sf"/>
</dbReference>
<sequence length="345" mass="39712">MSTSVEEFNDLVNSEMLVDMNKLRESSRHGIPFEVRAKVWICLLSVQATDKTDAGCNNRNYEEYIAYQKGFSVLGDLSKRLRGDCSRYKKHLEMQANYHNNISEVGVNGYNQQNNNLLSHNFTLSPGDSLASISVCSASPPPSPPSDTELYNFNNSSNNSNGNSRRNLLKEFTDFNISLILENVVSCYLQLHKNIDYSQSLVFLCGPFCLTEHHYLQHSLSDRIANFLMLFRVLLPELYTHFEEEDLNFHEWTTTWFSNLLSKELPLECVLRLWDTYFSISDGYSLHTYVCLAVLNYMKENLEELEQSEIRGALNKLPNLDMDQVIGQAFNFKNEVIQRSLSYIP</sequence>
<dbReference type="SUPFAM" id="SSF47923">
    <property type="entry name" value="Ypt/Rab-GAP domain of gyp1p"/>
    <property type="match status" value="2"/>
</dbReference>
<dbReference type="Gene3D" id="1.10.472.80">
    <property type="entry name" value="Ypt/Rab-GAP domain of gyp1p, domain 3"/>
    <property type="match status" value="1"/>
</dbReference>
<dbReference type="AlphaFoldDB" id="A0AAD5U5Z9"/>
<evidence type="ECO:0000256" key="1">
    <source>
        <dbReference type="SAM" id="MobiDB-lite"/>
    </source>
</evidence>
<feature type="region of interest" description="Disordered" evidence="1">
    <location>
        <begin position="136"/>
        <end position="162"/>
    </location>
</feature>
<evidence type="ECO:0000313" key="3">
    <source>
        <dbReference type="EMBL" id="KAJ3221256.1"/>
    </source>
</evidence>
<dbReference type="SMART" id="SM00164">
    <property type="entry name" value="TBC"/>
    <property type="match status" value="1"/>
</dbReference>
<evidence type="ECO:0000259" key="2">
    <source>
        <dbReference type="PROSITE" id="PS50086"/>
    </source>
</evidence>
<comment type="caution">
    <text evidence="3">The sequence shown here is derived from an EMBL/GenBank/DDBJ whole genome shotgun (WGS) entry which is preliminary data.</text>
</comment>
<name>A0AAD5U5Z9_9FUNG</name>
<dbReference type="Pfam" id="PF00566">
    <property type="entry name" value="RabGAP-TBC"/>
    <property type="match status" value="1"/>
</dbReference>
<feature type="domain" description="Rab-GAP TBC" evidence="2">
    <location>
        <begin position="30"/>
        <end position="281"/>
    </location>
</feature>
<dbReference type="InterPro" id="IPR050302">
    <property type="entry name" value="Rab_GAP_TBC_domain"/>
</dbReference>
<dbReference type="PANTHER" id="PTHR47219">
    <property type="entry name" value="RAB GTPASE-ACTIVATING PROTEIN 1-LIKE"/>
    <property type="match status" value="1"/>
</dbReference>
<dbReference type="PANTHER" id="PTHR47219:SF9">
    <property type="entry name" value="GTPASE ACTIVATING PROTEIN AND CENTROSOME-ASSOCIATED, ISOFORM B"/>
    <property type="match status" value="1"/>
</dbReference>
<keyword evidence="4" id="KW-1185">Reference proteome</keyword>